<organism evidence="11 12">
    <name type="scientific">Ilex paraguariensis</name>
    <name type="common">yerba mate</name>
    <dbReference type="NCBI Taxonomy" id="185542"/>
    <lineage>
        <taxon>Eukaryota</taxon>
        <taxon>Viridiplantae</taxon>
        <taxon>Streptophyta</taxon>
        <taxon>Embryophyta</taxon>
        <taxon>Tracheophyta</taxon>
        <taxon>Spermatophyta</taxon>
        <taxon>Magnoliopsida</taxon>
        <taxon>eudicotyledons</taxon>
        <taxon>Gunneridae</taxon>
        <taxon>Pentapetalae</taxon>
        <taxon>asterids</taxon>
        <taxon>campanulids</taxon>
        <taxon>Aquifoliales</taxon>
        <taxon>Aquifoliaceae</taxon>
        <taxon>Ilex</taxon>
    </lineage>
</organism>
<comment type="similarity">
    <text evidence="9">Belongs to the auxin efflux carrier (TC 2.A.69.2) family.</text>
</comment>
<dbReference type="Pfam" id="PF03547">
    <property type="entry name" value="Mem_trans"/>
    <property type="match status" value="1"/>
</dbReference>
<keyword evidence="3 10" id="KW-0812">Transmembrane</keyword>
<keyword evidence="2" id="KW-0813">Transport</keyword>
<protein>
    <recommendedName>
        <fullName evidence="13">PIN-like protein</fullName>
    </recommendedName>
</protein>
<evidence type="ECO:0000256" key="7">
    <source>
        <dbReference type="ARBA" id="ARBA00023294"/>
    </source>
</evidence>
<accession>A0ABC8UW46</accession>
<keyword evidence="7" id="KW-0927">Auxin signaling pathway</keyword>
<feature type="transmembrane region" description="Helical" evidence="10">
    <location>
        <begin position="20"/>
        <end position="40"/>
    </location>
</feature>
<keyword evidence="5 10" id="KW-1133">Transmembrane helix</keyword>
<dbReference type="InterPro" id="IPR004776">
    <property type="entry name" value="Mem_transp_PIN-like"/>
</dbReference>
<gene>
    <name evidence="11" type="ORF">ILEXP_LOCUS55549</name>
</gene>
<feature type="transmembrane region" description="Helical" evidence="10">
    <location>
        <begin position="52"/>
        <end position="73"/>
    </location>
</feature>
<dbReference type="Proteomes" id="UP001642360">
    <property type="component" value="Unassembled WGS sequence"/>
</dbReference>
<evidence type="ECO:0000256" key="5">
    <source>
        <dbReference type="ARBA" id="ARBA00022989"/>
    </source>
</evidence>
<evidence type="ECO:0000256" key="2">
    <source>
        <dbReference type="ARBA" id="ARBA00022448"/>
    </source>
</evidence>
<evidence type="ECO:0000313" key="12">
    <source>
        <dbReference type="Proteomes" id="UP001642360"/>
    </source>
</evidence>
<dbReference type="InterPro" id="IPR045033">
    <property type="entry name" value="PILS1/3/4/5/7"/>
</dbReference>
<evidence type="ECO:0000256" key="6">
    <source>
        <dbReference type="ARBA" id="ARBA00023136"/>
    </source>
</evidence>
<dbReference type="PANTHER" id="PTHR31651:SF6">
    <property type="entry name" value="PROTEIN PIN-LIKES 1-LIKE"/>
    <property type="match status" value="1"/>
</dbReference>
<sequence>LVVSNLANTITESSIVSLWFMPVNILLTFIIGSALGWILVKATKTPRHLLGLVIGCCAAGNLGNLLLIIIPAVCEEKNSPFGDSSTCSTNGEAYASLSMAIGAVYIWSYVYNIMRAKGSNNNGSAVSIKHSNETSESFLECCTEELLPNDFPSSKGYESQVEISFIGPEHKTKVPITKMISQRVKNLAAEVNLKMLFAPSTIATIVGLIIGVVSPIRKLMIGDGAPLRVMESSASILGEAAIPSMTLIVGANLLKGLRSSGLNMWLIIGILVVRYIALPLLGVAVVKAAYHFGLVGTDPLYQFVLMLQYALPSAMAIGKIIFPNDSEHSSIDNNHR</sequence>
<comment type="caution">
    <text evidence="11">The sequence shown here is derived from an EMBL/GenBank/DDBJ whole genome shotgun (WGS) entry which is preliminary data.</text>
</comment>
<feature type="transmembrane region" description="Helical" evidence="10">
    <location>
        <begin position="195"/>
        <end position="216"/>
    </location>
</feature>
<feature type="non-terminal residue" evidence="11">
    <location>
        <position position="1"/>
    </location>
</feature>
<comment type="function">
    <text evidence="8">Involved in cellular auxin homeostasis by regulating auxin metabolism. Regulates intracellular auxin accumulation at the endoplasmic reticulum and thus auxin availability for nuclear auxin signaling.</text>
</comment>
<comment type="subcellular location">
    <subcellularLocation>
        <location evidence="1">Endoplasmic reticulum membrane</location>
        <topology evidence="1">Multi-pass membrane protein</topology>
    </subcellularLocation>
</comment>
<feature type="transmembrane region" description="Helical" evidence="10">
    <location>
        <begin position="266"/>
        <end position="288"/>
    </location>
</feature>
<name>A0ABC8UW46_9AQUA</name>
<dbReference type="PANTHER" id="PTHR31651">
    <property type="match status" value="1"/>
</dbReference>
<feature type="transmembrane region" description="Helical" evidence="10">
    <location>
        <begin position="300"/>
        <end position="322"/>
    </location>
</feature>
<feature type="transmembrane region" description="Helical" evidence="10">
    <location>
        <begin position="93"/>
        <end position="111"/>
    </location>
</feature>
<dbReference type="EMBL" id="CAUOFW020009207">
    <property type="protein sequence ID" value="CAK9185172.1"/>
    <property type="molecule type" value="Genomic_DNA"/>
</dbReference>
<dbReference type="AlphaFoldDB" id="A0ABC8UW46"/>
<keyword evidence="12" id="KW-1185">Reference proteome</keyword>
<evidence type="ECO:0000313" key="11">
    <source>
        <dbReference type="EMBL" id="CAK9185172.1"/>
    </source>
</evidence>
<keyword evidence="4" id="KW-0256">Endoplasmic reticulum</keyword>
<dbReference type="GO" id="GO:0005789">
    <property type="term" value="C:endoplasmic reticulum membrane"/>
    <property type="evidence" value="ECO:0007669"/>
    <property type="project" value="UniProtKB-SubCell"/>
</dbReference>
<proteinExistence type="inferred from homology"/>
<evidence type="ECO:0000256" key="4">
    <source>
        <dbReference type="ARBA" id="ARBA00022824"/>
    </source>
</evidence>
<evidence type="ECO:0000256" key="3">
    <source>
        <dbReference type="ARBA" id="ARBA00022692"/>
    </source>
</evidence>
<evidence type="ECO:0000256" key="8">
    <source>
        <dbReference type="ARBA" id="ARBA00025100"/>
    </source>
</evidence>
<evidence type="ECO:0000256" key="10">
    <source>
        <dbReference type="SAM" id="Phobius"/>
    </source>
</evidence>
<feature type="transmembrane region" description="Helical" evidence="10">
    <location>
        <begin position="236"/>
        <end position="254"/>
    </location>
</feature>
<evidence type="ECO:0000256" key="1">
    <source>
        <dbReference type="ARBA" id="ARBA00004477"/>
    </source>
</evidence>
<evidence type="ECO:0000256" key="9">
    <source>
        <dbReference type="ARBA" id="ARBA00025752"/>
    </source>
</evidence>
<reference evidence="11 12" key="1">
    <citation type="submission" date="2024-02" db="EMBL/GenBank/DDBJ databases">
        <authorList>
            <person name="Vignale AGUSTIN F."/>
            <person name="Sosa J E."/>
            <person name="Modenutti C."/>
        </authorList>
    </citation>
    <scope>NUCLEOTIDE SEQUENCE [LARGE SCALE GENOMIC DNA]</scope>
</reference>
<dbReference type="GO" id="GO:0009734">
    <property type="term" value="P:auxin-activated signaling pathway"/>
    <property type="evidence" value="ECO:0007669"/>
    <property type="project" value="UniProtKB-KW"/>
</dbReference>
<keyword evidence="6 10" id="KW-0472">Membrane</keyword>
<evidence type="ECO:0008006" key="13">
    <source>
        <dbReference type="Google" id="ProtNLM"/>
    </source>
</evidence>